<evidence type="ECO:0000313" key="11">
    <source>
        <dbReference type="Proteomes" id="UP001211065"/>
    </source>
</evidence>
<evidence type="ECO:0000256" key="7">
    <source>
        <dbReference type="RuleBase" id="RU003345"/>
    </source>
</evidence>
<dbReference type="FunFam" id="3.40.605.10:FF:000004">
    <property type="entry name" value="Aldehyde dehydrogenase"/>
    <property type="match status" value="1"/>
</dbReference>
<feature type="transmembrane region" description="Helical" evidence="8">
    <location>
        <begin position="507"/>
        <end position="525"/>
    </location>
</feature>
<reference evidence="10" key="1">
    <citation type="submission" date="2020-05" db="EMBL/GenBank/DDBJ databases">
        <title>Phylogenomic resolution of chytrid fungi.</title>
        <authorList>
            <person name="Stajich J.E."/>
            <person name="Amses K."/>
            <person name="Simmons R."/>
            <person name="Seto K."/>
            <person name="Myers J."/>
            <person name="Bonds A."/>
            <person name="Quandt C.A."/>
            <person name="Barry K."/>
            <person name="Liu P."/>
            <person name="Grigoriev I."/>
            <person name="Longcore J.E."/>
            <person name="James T.Y."/>
        </authorList>
    </citation>
    <scope>NUCLEOTIDE SEQUENCE</scope>
    <source>
        <strain evidence="10">JEL0476</strain>
    </source>
</reference>
<evidence type="ECO:0000256" key="2">
    <source>
        <dbReference type="ARBA" id="ARBA00023002"/>
    </source>
</evidence>
<dbReference type="InterPro" id="IPR012394">
    <property type="entry name" value="Aldehyde_DH_NAD(P)"/>
</dbReference>
<dbReference type="PIRSF" id="PIRSF036492">
    <property type="entry name" value="ALDH"/>
    <property type="match status" value="1"/>
</dbReference>
<evidence type="ECO:0000256" key="1">
    <source>
        <dbReference type="ARBA" id="ARBA00009986"/>
    </source>
</evidence>
<evidence type="ECO:0000313" key="10">
    <source>
        <dbReference type="EMBL" id="KAJ3202186.1"/>
    </source>
</evidence>
<sequence length="530" mass="58993">MSTPLHTKNKPTLEFTNVSEIPSLVSKLRTNFNQSTTKDLKWRKHQLRQLAKLLKENTKQITDALYQDVKKNFEEAYTTEILICINEINDCLMNVDSWAKPEKVHGDILINAFDNCQIRSEPLGVCLIIGAWNYPIQLLLCPLIAALAAGNCCLLKPSEISVATAAALTELIPKYLDNNCIAMVNGGVVETTALLKEKFDHIFYTGNGTVGKIIMSAASKTLTPVVLELGGKSPVYVDKHCNTKIAAKRILWAKCINAGQTCISPDYILCHKDSQASLIEDFNVALKELHTENPKSSETFARIVNKNHFNRLATVFKKQLEINNKTKISIGGFENFDENELYIPPTILENVKSGDPIMHDEIFGPLLPIITVNSVDEAIEYVNDRDRPLAIYSFSEKNAVSEKLLRSTNSGVALVNDLLMNMPVGSLPFGGVGASGMGNYHGKNGFDALSHKRGVMIRQKGMEFLNELRYPPYSPLKWKVFVTAAEKSIPSDTTIFLTNLFKSSLSWFWLGLLLTLPFIAGYLSGKNRLF</sequence>
<dbReference type="Gene3D" id="3.40.309.10">
    <property type="entry name" value="Aldehyde Dehydrogenase, Chain A, domain 2"/>
    <property type="match status" value="1"/>
</dbReference>
<dbReference type="GO" id="GO:0004029">
    <property type="term" value="F:aldehyde dehydrogenase (NAD+) activity"/>
    <property type="evidence" value="ECO:0007669"/>
    <property type="project" value="TreeGrafter"/>
</dbReference>
<proteinExistence type="inferred from homology"/>
<keyword evidence="11" id="KW-1185">Reference proteome</keyword>
<keyword evidence="8" id="KW-1133">Transmembrane helix</keyword>
<evidence type="ECO:0000256" key="4">
    <source>
        <dbReference type="PIRNR" id="PIRNR036492"/>
    </source>
</evidence>
<accession>A0AAD5TTP0</accession>
<evidence type="ECO:0000256" key="6">
    <source>
        <dbReference type="PROSITE-ProRule" id="PRU10007"/>
    </source>
</evidence>
<feature type="active site" evidence="5 6">
    <location>
        <position position="228"/>
    </location>
</feature>
<evidence type="ECO:0000256" key="5">
    <source>
        <dbReference type="PIRSR" id="PIRSR036492-1"/>
    </source>
</evidence>
<dbReference type="InterPro" id="IPR016161">
    <property type="entry name" value="Ald_DH/histidinol_DH"/>
</dbReference>
<dbReference type="FunFam" id="3.40.309.10:FF:000003">
    <property type="entry name" value="Aldehyde dehydrogenase"/>
    <property type="match status" value="1"/>
</dbReference>
<evidence type="ECO:0000256" key="8">
    <source>
        <dbReference type="SAM" id="Phobius"/>
    </source>
</evidence>
<evidence type="ECO:0000256" key="3">
    <source>
        <dbReference type="ARBA" id="ARBA00023027"/>
    </source>
</evidence>
<dbReference type="PANTHER" id="PTHR43570:SF16">
    <property type="entry name" value="ALDEHYDE DEHYDROGENASE TYPE III, ISOFORM Q"/>
    <property type="match status" value="1"/>
</dbReference>
<dbReference type="Proteomes" id="UP001211065">
    <property type="component" value="Unassembled WGS sequence"/>
</dbReference>
<keyword evidence="8" id="KW-0812">Transmembrane</keyword>
<comment type="similarity">
    <text evidence="1 4 7">Belongs to the aldehyde dehydrogenase family.</text>
</comment>
<dbReference type="EMBL" id="JADGJW010001609">
    <property type="protein sequence ID" value="KAJ3202186.1"/>
    <property type="molecule type" value="Genomic_DNA"/>
</dbReference>
<dbReference type="AlphaFoldDB" id="A0AAD5TTP0"/>
<dbReference type="SUPFAM" id="SSF53720">
    <property type="entry name" value="ALDH-like"/>
    <property type="match status" value="1"/>
</dbReference>
<dbReference type="InterPro" id="IPR016162">
    <property type="entry name" value="Ald_DH_N"/>
</dbReference>
<keyword evidence="3" id="KW-0520">NAD</keyword>
<dbReference type="PANTHER" id="PTHR43570">
    <property type="entry name" value="ALDEHYDE DEHYDROGENASE"/>
    <property type="match status" value="1"/>
</dbReference>
<dbReference type="GO" id="GO:0006081">
    <property type="term" value="P:aldehyde metabolic process"/>
    <property type="evidence" value="ECO:0007669"/>
    <property type="project" value="InterPro"/>
</dbReference>
<dbReference type="InterPro" id="IPR015590">
    <property type="entry name" value="Aldehyde_DH_dom"/>
</dbReference>
<dbReference type="PROSITE" id="PS00687">
    <property type="entry name" value="ALDEHYDE_DEHYDR_GLU"/>
    <property type="match status" value="1"/>
</dbReference>
<feature type="active site" evidence="5">
    <location>
        <position position="262"/>
    </location>
</feature>
<dbReference type="Gene3D" id="3.40.605.10">
    <property type="entry name" value="Aldehyde Dehydrogenase, Chain A, domain 1"/>
    <property type="match status" value="1"/>
</dbReference>
<dbReference type="Pfam" id="PF00171">
    <property type="entry name" value="Aldedh"/>
    <property type="match status" value="1"/>
</dbReference>
<keyword evidence="2 4" id="KW-0560">Oxidoreductase</keyword>
<dbReference type="InterPro" id="IPR016163">
    <property type="entry name" value="Ald_DH_C"/>
</dbReference>
<dbReference type="InterPro" id="IPR029510">
    <property type="entry name" value="Ald_DH_CS_GLU"/>
</dbReference>
<protein>
    <recommendedName>
        <fullName evidence="4">Aldehyde dehydrogenase</fullName>
    </recommendedName>
</protein>
<evidence type="ECO:0000259" key="9">
    <source>
        <dbReference type="Pfam" id="PF00171"/>
    </source>
</evidence>
<comment type="caution">
    <text evidence="10">The sequence shown here is derived from an EMBL/GenBank/DDBJ whole genome shotgun (WGS) entry which is preliminary data.</text>
</comment>
<feature type="domain" description="Aldehyde dehydrogenase" evidence="9">
    <location>
        <begin position="18"/>
        <end position="451"/>
    </location>
</feature>
<dbReference type="GO" id="GO:0005737">
    <property type="term" value="C:cytoplasm"/>
    <property type="evidence" value="ECO:0007669"/>
    <property type="project" value="TreeGrafter"/>
</dbReference>
<keyword evidence="8" id="KW-0472">Membrane</keyword>
<organism evidence="10 11">
    <name type="scientific">Clydaea vesicula</name>
    <dbReference type="NCBI Taxonomy" id="447962"/>
    <lineage>
        <taxon>Eukaryota</taxon>
        <taxon>Fungi</taxon>
        <taxon>Fungi incertae sedis</taxon>
        <taxon>Chytridiomycota</taxon>
        <taxon>Chytridiomycota incertae sedis</taxon>
        <taxon>Chytridiomycetes</taxon>
        <taxon>Lobulomycetales</taxon>
        <taxon>Lobulomycetaceae</taxon>
        <taxon>Clydaea</taxon>
    </lineage>
</organism>
<name>A0AAD5TTP0_9FUNG</name>
<gene>
    <name evidence="10" type="primary">ALDH3B2_1</name>
    <name evidence="10" type="ORF">HK099_001959</name>
</gene>